<keyword evidence="4" id="KW-1185">Reference proteome</keyword>
<protein>
    <recommendedName>
        <fullName evidence="5">Autotransporter outer membrane beta-barrel domain-containing protein</fullName>
    </recommendedName>
</protein>
<proteinExistence type="predicted"/>
<evidence type="ECO:0000256" key="2">
    <source>
        <dbReference type="SAM" id="SignalP"/>
    </source>
</evidence>
<feature type="region of interest" description="Disordered" evidence="1">
    <location>
        <begin position="461"/>
        <end position="493"/>
    </location>
</feature>
<feature type="region of interest" description="Disordered" evidence="1">
    <location>
        <begin position="356"/>
        <end position="399"/>
    </location>
</feature>
<accession>A0ABW7GFT9</accession>
<gene>
    <name evidence="3" type="ORF">ACG04Q_04295</name>
</gene>
<dbReference type="EMBL" id="JBIGHX010000001">
    <property type="protein sequence ID" value="MFG6460782.1"/>
    <property type="molecule type" value="Genomic_DNA"/>
</dbReference>
<evidence type="ECO:0000313" key="4">
    <source>
        <dbReference type="Proteomes" id="UP001606302"/>
    </source>
</evidence>
<comment type="caution">
    <text evidence="3">The sequence shown here is derived from an EMBL/GenBank/DDBJ whole genome shotgun (WGS) entry which is preliminary data.</text>
</comment>
<dbReference type="RefSeq" id="WP_394509600.1">
    <property type="nucleotide sequence ID" value="NZ_JBIGHX010000001.1"/>
</dbReference>
<feature type="compositionally biased region" description="Gly residues" evidence="1">
    <location>
        <begin position="471"/>
        <end position="485"/>
    </location>
</feature>
<feature type="chain" id="PRO_5046009394" description="Autotransporter outer membrane beta-barrel domain-containing protein" evidence="2">
    <location>
        <begin position="16"/>
        <end position="545"/>
    </location>
</feature>
<sequence>MKRLLTSLVLVAAQAATPAAGPLVADRAAMEQLISAVSLDVMTEASVEACSDIGAPSAAQARAAWTAWRERHQVAPLRMVLISLKQRDSSSVPPWSRLTEPMRRRVLAEAQPDKVCAALAGDLQGAAMDVSAQFPQARAVAQGLLQIKLAYKPTLPDIAPGVPRGQVLQPSQIPALVKQHGRWTAVSEEAAMKNLGLVYVKGRVERHGSDGDRYRLAQDQGERRSAHTISLDVSAEPWVGRDVVLRGVFSSLDNAYANLAAAALVTDPSGLVPSPLPQEALERKEVLLQRVTAPPGQGLPDKDLVAVVIHGQANNVNGTTWEEDVRFLLKDGTAYRRTAMPPDQLDVAASRRLEPQQWSRWRGADQRYEMQDQDDEGRPDGGWQPRQHHAVKPWPKDTRLDGRFSRASFTGSLVLGGRSSSETMRFTRDGRFERTFSAMSSTGTLAATLNNTVIAGSSYADGQGSSSVGSGSVGTGPAGGPGGSAGAYSARRADDGASRRGRYQLSGFTLLLQYDDGHQERLLSFPVQDDRKTVYVGNGSLSLDH</sequence>
<organism evidence="3 4">
    <name type="scientific">Pelomonas lactea</name>
    <dbReference type="NCBI Taxonomy" id="3299030"/>
    <lineage>
        <taxon>Bacteria</taxon>
        <taxon>Pseudomonadati</taxon>
        <taxon>Pseudomonadota</taxon>
        <taxon>Betaproteobacteria</taxon>
        <taxon>Burkholderiales</taxon>
        <taxon>Sphaerotilaceae</taxon>
        <taxon>Roseateles</taxon>
    </lineage>
</organism>
<name>A0ABW7GFT9_9BURK</name>
<evidence type="ECO:0000256" key="1">
    <source>
        <dbReference type="SAM" id="MobiDB-lite"/>
    </source>
</evidence>
<evidence type="ECO:0000313" key="3">
    <source>
        <dbReference type="EMBL" id="MFG6460782.1"/>
    </source>
</evidence>
<feature type="signal peptide" evidence="2">
    <location>
        <begin position="1"/>
        <end position="15"/>
    </location>
</feature>
<evidence type="ECO:0008006" key="5">
    <source>
        <dbReference type="Google" id="ProtNLM"/>
    </source>
</evidence>
<reference evidence="3 4" key="1">
    <citation type="submission" date="2024-08" db="EMBL/GenBank/DDBJ databases">
        <authorList>
            <person name="Lu H."/>
        </authorList>
    </citation>
    <scope>NUCLEOTIDE SEQUENCE [LARGE SCALE GENOMIC DNA]</scope>
    <source>
        <strain evidence="3 4">DXS20W</strain>
    </source>
</reference>
<keyword evidence="2" id="KW-0732">Signal</keyword>
<dbReference type="Proteomes" id="UP001606302">
    <property type="component" value="Unassembled WGS sequence"/>
</dbReference>